<sequence length="66" mass="7517">MLYGIYGVRMASMYGPGCKGLNLQGTTDTPYTLAIRSAFRRMIITSNLISSFKRVYRCFKLQEDNP</sequence>
<dbReference type="AlphaFoldDB" id="A0AAI9TER4"/>
<reference evidence="1" key="1">
    <citation type="submission" date="2015-06" db="EMBL/GenBank/DDBJ databases">
        <authorList>
            <person name="Nguyen H."/>
        </authorList>
    </citation>
    <scope>NUCLEOTIDE SEQUENCE</scope>
    <source>
        <strain evidence="1">DAOM 180753</strain>
    </source>
</reference>
<gene>
    <name evidence="1" type="ORF">VN97_g7576</name>
</gene>
<protein>
    <submittedName>
        <fullName evidence="1">Uncharacterized protein</fullName>
    </submittedName>
</protein>
<evidence type="ECO:0000313" key="2">
    <source>
        <dbReference type="Proteomes" id="UP001227192"/>
    </source>
</evidence>
<evidence type="ECO:0000313" key="1">
    <source>
        <dbReference type="EMBL" id="KAJ9485762.1"/>
    </source>
</evidence>
<comment type="caution">
    <text evidence="1">The sequence shown here is derived from an EMBL/GenBank/DDBJ whole genome shotgun (WGS) entry which is preliminary data.</text>
</comment>
<name>A0AAI9TER4_PENTH</name>
<organism evidence="1 2">
    <name type="scientific">Penicillium thymicola</name>
    <dbReference type="NCBI Taxonomy" id="293382"/>
    <lineage>
        <taxon>Eukaryota</taxon>
        <taxon>Fungi</taxon>
        <taxon>Dikarya</taxon>
        <taxon>Ascomycota</taxon>
        <taxon>Pezizomycotina</taxon>
        <taxon>Eurotiomycetes</taxon>
        <taxon>Eurotiomycetidae</taxon>
        <taxon>Eurotiales</taxon>
        <taxon>Aspergillaceae</taxon>
        <taxon>Penicillium</taxon>
    </lineage>
</organism>
<dbReference type="EMBL" id="LACB01000247">
    <property type="protein sequence ID" value="KAJ9485762.1"/>
    <property type="molecule type" value="Genomic_DNA"/>
</dbReference>
<reference evidence="1" key="2">
    <citation type="journal article" date="2016" name="Fungal Biol.">
        <title>Ochratoxin A production by Penicillium thymicola.</title>
        <authorList>
            <person name="Nguyen H.D.T."/>
            <person name="McMullin D.R."/>
            <person name="Ponomareva E."/>
            <person name="Riley R."/>
            <person name="Pomraning K.R."/>
            <person name="Baker S.E."/>
            <person name="Seifert K.A."/>
        </authorList>
    </citation>
    <scope>NUCLEOTIDE SEQUENCE</scope>
    <source>
        <strain evidence="1">DAOM 180753</strain>
    </source>
</reference>
<dbReference type="Proteomes" id="UP001227192">
    <property type="component" value="Unassembled WGS sequence"/>
</dbReference>
<proteinExistence type="predicted"/>
<keyword evidence="2" id="KW-1185">Reference proteome</keyword>
<accession>A0AAI9TER4</accession>